<proteinExistence type="predicted"/>
<dbReference type="SUPFAM" id="SSF88659">
    <property type="entry name" value="Sigma3 and sigma4 domains of RNA polymerase sigma factors"/>
    <property type="match status" value="1"/>
</dbReference>
<dbReference type="RefSeq" id="WP_057979461.1">
    <property type="nucleotide sequence ID" value="NZ_LKHP01000017.1"/>
</dbReference>
<gene>
    <name evidence="2" type="ORF">ABG79_02171</name>
</gene>
<reference evidence="2 3" key="1">
    <citation type="submission" date="2015-09" db="EMBL/GenBank/DDBJ databases">
        <title>Draft genome sequence of a Caloramator mitchellensis, a moderate thermophile from the Great Artesian Basin of Australia.</title>
        <authorList>
            <person name="Patel B.K."/>
        </authorList>
    </citation>
    <scope>NUCLEOTIDE SEQUENCE [LARGE SCALE GENOMIC DNA]</scope>
    <source>
        <strain evidence="2 3">VF08</strain>
    </source>
</reference>
<comment type="caution">
    <text evidence="2">The sequence shown here is derived from an EMBL/GenBank/DDBJ whole genome shotgun (WGS) entry which is preliminary data.</text>
</comment>
<feature type="coiled-coil region" evidence="1">
    <location>
        <begin position="17"/>
        <end position="51"/>
    </location>
</feature>
<accession>A0A0R3JRD4</accession>
<dbReference type="STRING" id="908809.ABG79_02171"/>
<organism evidence="2 3">
    <name type="scientific">Caloramator mitchellensis</name>
    <dbReference type="NCBI Taxonomy" id="908809"/>
    <lineage>
        <taxon>Bacteria</taxon>
        <taxon>Bacillati</taxon>
        <taxon>Bacillota</taxon>
        <taxon>Clostridia</taxon>
        <taxon>Eubacteriales</taxon>
        <taxon>Clostridiaceae</taxon>
        <taxon>Caloramator</taxon>
    </lineage>
</organism>
<evidence type="ECO:0008006" key="4">
    <source>
        <dbReference type="Google" id="ProtNLM"/>
    </source>
</evidence>
<sequence length="174" mass="21013">MIKDDVFRKTEGHLYRYYNTLKKIKALEEECKELEKQKEKIKQDLKETKVSIDTELNMGIDYSRSKIQTSNDGTSYAEKALVKEIEKLEKEWFYVRKKYLKKRIKIRELERQIYTLKCNLLMLSEENKRFLELKYGDKKSIDEIAYILNIARATVYRKREELIEDIARWVNLIG</sequence>
<dbReference type="EMBL" id="LKHP01000017">
    <property type="protein sequence ID" value="KRQ86039.1"/>
    <property type="molecule type" value="Genomic_DNA"/>
</dbReference>
<evidence type="ECO:0000313" key="3">
    <source>
        <dbReference type="Proteomes" id="UP000052015"/>
    </source>
</evidence>
<evidence type="ECO:0000256" key="1">
    <source>
        <dbReference type="SAM" id="Coils"/>
    </source>
</evidence>
<dbReference type="AlphaFoldDB" id="A0A0R3JRD4"/>
<evidence type="ECO:0000313" key="2">
    <source>
        <dbReference type="EMBL" id="KRQ86039.1"/>
    </source>
</evidence>
<name>A0A0R3JRD4_CALMK</name>
<keyword evidence="3" id="KW-1185">Reference proteome</keyword>
<dbReference type="InterPro" id="IPR013324">
    <property type="entry name" value="RNA_pol_sigma_r3/r4-like"/>
</dbReference>
<dbReference type="OrthoDB" id="1935035at2"/>
<protein>
    <recommendedName>
        <fullName evidence="4">Phage transcriptional regulator, RinA family</fullName>
    </recommendedName>
</protein>
<dbReference type="Proteomes" id="UP000052015">
    <property type="component" value="Unassembled WGS sequence"/>
</dbReference>
<keyword evidence="1" id="KW-0175">Coiled coil</keyword>